<evidence type="ECO:0000256" key="3">
    <source>
        <dbReference type="ARBA" id="ARBA00023125"/>
    </source>
</evidence>
<dbReference type="InterPro" id="IPR058163">
    <property type="entry name" value="LysR-type_TF_proteobact-type"/>
</dbReference>
<comment type="caution">
    <text evidence="6">The sequence shown here is derived from an EMBL/GenBank/DDBJ whole genome shotgun (WGS) entry which is preliminary data.</text>
</comment>
<proteinExistence type="inferred from homology"/>
<protein>
    <submittedName>
        <fullName evidence="6">HTH-type transcriptional regulator CysL</fullName>
    </submittedName>
</protein>
<dbReference type="PROSITE" id="PS50931">
    <property type="entry name" value="HTH_LYSR"/>
    <property type="match status" value="1"/>
</dbReference>
<keyword evidence="3" id="KW-0238">DNA-binding</keyword>
<dbReference type="Proteomes" id="UP000838748">
    <property type="component" value="Unassembled WGS sequence"/>
</dbReference>
<sequence>MFSMDSLEYFVSVVQCGSFTAAAEQLSCSTSTVSRHIHQLESDLLSPVFTRHTRKVVLTDQGRLAYEKALRICEQVKELKNDIALKSHDVTGLVRVNGPNWIMENYLVPILPKLHEKWPCLQLALSYEEGAIDPYISTHDVYLCEAEPMDSSLVVRSIASPEFWACASPKYLSKKPVLETPDDLKKHSLLSISRFGQVAYWVFNYAASNEVVSIDTSKSWLTFTNYTMGRTACLNDGGITLMPRSMVERDVLEGKLCRVLSQYKIDTIKEKKKIHLVYTNQSYKYPKVKAVIDNMIDCCF</sequence>
<dbReference type="PANTHER" id="PTHR30537:SF5">
    <property type="entry name" value="HTH-TYPE TRANSCRIPTIONAL ACTIVATOR TTDR-RELATED"/>
    <property type="match status" value="1"/>
</dbReference>
<keyword evidence="4" id="KW-0804">Transcription</keyword>
<organism evidence="6 7">
    <name type="scientific">Vibrio marisflavi CECT 7928</name>
    <dbReference type="NCBI Taxonomy" id="634439"/>
    <lineage>
        <taxon>Bacteria</taxon>
        <taxon>Pseudomonadati</taxon>
        <taxon>Pseudomonadota</taxon>
        <taxon>Gammaproteobacteria</taxon>
        <taxon>Vibrionales</taxon>
        <taxon>Vibrionaceae</taxon>
        <taxon>Vibrio</taxon>
    </lineage>
</organism>
<dbReference type="InterPro" id="IPR005119">
    <property type="entry name" value="LysR_subst-bd"/>
</dbReference>
<gene>
    <name evidence="6" type="primary">cysL_1</name>
    <name evidence="6" type="ORF">VMF7928_00508</name>
</gene>
<accession>A0ABM8ZZR6</accession>
<name>A0ABM8ZZR6_9VIBR</name>
<dbReference type="InterPro" id="IPR036390">
    <property type="entry name" value="WH_DNA-bd_sf"/>
</dbReference>
<dbReference type="Gene3D" id="1.10.10.10">
    <property type="entry name" value="Winged helix-like DNA-binding domain superfamily/Winged helix DNA-binding domain"/>
    <property type="match status" value="1"/>
</dbReference>
<evidence type="ECO:0000256" key="4">
    <source>
        <dbReference type="ARBA" id="ARBA00023163"/>
    </source>
</evidence>
<keyword evidence="7" id="KW-1185">Reference proteome</keyword>
<evidence type="ECO:0000256" key="2">
    <source>
        <dbReference type="ARBA" id="ARBA00023015"/>
    </source>
</evidence>
<dbReference type="InterPro" id="IPR036388">
    <property type="entry name" value="WH-like_DNA-bd_sf"/>
</dbReference>
<evidence type="ECO:0000313" key="7">
    <source>
        <dbReference type="Proteomes" id="UP000838748"/>
    </source>
</evidence>
<dbReference type="PANTHER" id="PTHR30537">
    <property type="entry name" value="HTH-TYPE TRANSCRIPTIONAL REGULATOR"/>
    <property type="match status" value="1"/>
</dbReference>
<dbReference type="Pfam" id="PF00126">
    <property type="entry name" value="HTH_1"/>
    <property type="match status" value="1"/>
</dbReference>
<dbReference type="Gene3D" id="3.40.190.290">
    <property type="match status" value="1"/>
</dbReference>
<dbReference type="EMBL" id="CAKLDM010000001">
    <property type="protein sequence ID" value="CAH0536555.1"/>
    <property type="molecule type" value="Genomic_DNA"/>
</dbReference>
<dbReference type="RefSeq" id="WP_237359905.1">
    <property type="nucleotide sequence ID" value="NZ_CAKLDM010000001.1"/>
</dbReference>
<evidence type="ECO:0000256" key="1">
    <source>
        <dbReference type="ARBA" id="ARBA00009437"/>
    </source>
</evidence>
<dbReference type="InterPro" id="IPR000847">
    <property type="entry name" value="LysR_HTH_N"/>
</dbReference>
<keyword evidence="2" id="KW-0805">Transcription regulation</keyword>
<dbReference type="SUPFAM" id="SSF46785">
    <property type="entry name" value="Winged helix' DNA-binding domain"/>
    <property type="match status" value="1"/>
</dbReference>
<dbReference type="CDD" id="cd08422">
    <property type="entry name" value="PBP2_CrgA_like"/>
    <property type="match status" value="1"/>
</dbReference>
<evidence type="ECO:0000259" key="5">
    <source>
        <dbReference type="PROSITE" id="PS50931"/>
    </source>
</evidence>
<evidence type="ECO:0000313" key="6">
    <source>
        <dbReference type="EMBL" id="CAH0536555.1"/>
    </source>
</evidence>
<dbReference type="SUPFAM" id="SSF53850">
    <property type="entry name" value="Periplasmic binding protein-like II"/>
    <property type="match status" value="1"/>
</dbReference>
<dbReference type="Pfam" id="PF03466">
    <property type="entry name" value="LysR_substrate"/>
    <property type="match status" value="1"/>
</dbReference>
<feature type="domain" description="HTH lysR-type" evidence="5">
    <location>
        <begin position="4"/>
        <end position="59"/>
    </location>
</feature>
<reference evidence="6" key="1">
    <citation type="submission" date="2021-11" db="EMBL/GenBank/DDBJ databases">
        <authorList>
            <person name="Rodrigo-Torres L."/>
            <person name="Arahal R. D."/>
            <person name="Lucena T."/>
        </authorList>
    </citation>
    <scope>NUCLEOTIDE SEQUENCE</scope>
    <source>
        <strain evidence="6">CECT 7928</strain>
    </source>
</reference>
<comment type="similarity">
    <text evidence="1">Belongs to the LysR transcriptional regulatory family.</text>
</comment>